<keyword evidence="2" id="KW-1185">Reference proteome</keyword>
<dbReference type="RefSeq" id="YP_009984444.1">
    <property type="nucleotide sequence ID" value="NC_052652.1"/>
</dbReference>
<protein>
    <submittedName>
        <fullName evidence="1">Uncharacterized protein</fullName>
    </submittedName>
</protein>
<organism evidence="1 2">
    <name type="scientific">Escherichia phage vB_EcoM_PHB05</name>
    <dbReference type="NCBI Taxonomy" id="2041347"/>
    <lineage>
        <taxon>Viruses</taxon>
        <taxon>Duplodnaviria</taxon>
        <taxon>Heunggongvirae</taxon>
        <taxon>Uroviricota</taxon>
        <taxon>Caudoviricetes</taxon>
        <taxon>Stephanstirmvirinae</taxon>
        <taxon>Justusliebigvirus</taxon>
        <taxon>Justusliebigvirus PHB05</taxon>
    </lineage>
</organism>
<dbReference type="GeneID" id="62611788"/>
<proteinExistence type="predicted"/>
<evidence type="ECO:0000313" key="2">
    <source>
        <dbReference type="Proteomes" id="UP000230824"/>
    </source>
</evidence>
<accession>A0A291LB39</accession>
<name>A0A291LB39_9CAUD</name>
<sequence>MASHGKQYGEGEVYKIYNKRGDKLLYTITIPENMCKAGLDRMLFFKYNIPPGDYVAKKVSTIGK</sequence>
<reference evidence="1 2" key="1">
    <citation type="submission" date="2017-09" db="EMBL/GenBank/DDBJ databases">
        <title>Phage vB_EcoM_PHB05 against multidrug-resistant shiga toxin-producing Escherichia.</title>
        <authorList>
            <person name="Chen Y."/>
            <person name="Song J."/>
            <person name="Wu B."/>
        </authorList>
    </citation>
    <scope>NUCLEOTIDE SEQUENCE [LARGE SCALE GENOMIC DNA]</scope>
    <source>
        <strain evidence="1">Wastewater</strain>
    </source>
</reference>
<dbReference type="KEGG" id="vg:62611788"/>
<evidence type="ECO:0000313" key="1">
    <source>
        <dbReference type="EMBL" id="ATI15818.1"/>
    </source>
</evidence>
<dbReference type="EMBL" id="MF805809">
    <property type="protein sequence ID" value="ATI15818.1"/>
    <property type="molecule type" value="Genomic_DNA"/>
</dbReference>
<dbReference type="Proteomes" id="UP000230824">
    <property type="component" value="Segment"/>
</dbReference>